<keyword evidence="1" id="KW-0812">Transmembrane</keyword>
<dbReference type="Proteomes" id="UP000201235">
    <property type="component" value="Segment"/>
</dbReference>
<evidence type="ECO:0000313" key="3">
    <source>
        <dbReference type="Proteomes" id="UP000201235"/>
    </source>
</evidence>
<protein>
    <recommendedName>
        <fullName evidence="4">High light inducible protein</fullName>
    </recommendedName>
</protein>
<evidence type="ECO:0000313" key="2">
    <source>
        <dbReference type="EMBL" id="AGH26420.1"/>
    </source>
</evidence>
<sequence>MKKTFKEKSVDDLFEKNSRVEPQKIWAETWNGRAAMVGLMAAGISDALTGHMFFGMF</sequence>
<keyword evidence="1" id="KW-1133">Transmembrane helix</keyword>
<evidence type="ECO:0000256" key="1">
    <source>
        <dbReference type="SAM" id="Phobius"/>
    </source>
</evidence>
<proteinExistence type="predicted"/>
<accession>M4QQP8</accession>
<name>M4QQP8_9CAUD</name>
<dbReference type="EMBL" id="HQ634175">
    <property type="protein sequence ID" value="AGH26420.1"/>
    <property type="molecule type" value="Genomic_DNA"/>
</dbReference>
<dbReference type="GeneID" id="15312072"/>
<reference evidence="2 3" key="1">
    <citation type="submission" date="2010-11" db="EMBL/GenBank/DDBJ databases">
        <title>The Genome Sequence of Cyanophage P-RSM1.</title>
        <authorList>
            <consortium name="The Broad Institute Genome Sequencing Platform"/>
            <person name="Henn M.R."/>
            <person name="Sullivan M.S."/>
            <person name="Osburne M.S."/>
            <person name="Levin J."/>
            <person name="Malboeuf C."/>
            <person name="Casali M."/>
            <person name="Russ C."/>
            <person name="Lennon N."/>
            <person name="Chapman S.B."/>
            <person name="Erlich R."/>
            <person name="Young S.K."/>
            <person name="Yandava C."/>
            <person name="Zeng Q."/>
            <person name="Alvarado L."/>
            <person name="Anderson S."/>
            <person name="Berlin A."/>
            <person name="Chen Z."/>
            <person name="Freedman E."/>
            <person name="Gellesch M."/>
            <person name="Goldberg J."/>
            <person name="Green L."/>
            <person name="Griggs A."/>
            <person name="Gujja S."/>
            <person name="Heilman E.R."/>
            <person name="Heiman D."/>
            <person name="Hollinger A."/>
            <person name="Howarth C."/>
            <person name="Larson L."/>
            <person name="Mehta T."/>
            <person name="Pearson M."/>
            <person name="Roberts A."/>
            <person name="Ryan E."/>
            <person name="Saif S."/>
            <person name="Shea T."/>
            <person name="Shenoy N."/>
            <person name="Sisk P."/>
            <person name="Stolte C."/>
            <person name="Sykes S."/>
            <person name="White J."/>
            <person name="Yu Q."/>
            <person name="Coleman M.L."/>
            <person name="Huang K.H."/>
            <person name="Weigele P.R."/>
            <person name="DeFrancesco A.S."/>
            <person name="Kern S.E."/>
            <person name="Thompson L.R."/>
            <person name="Fu R."/>
            <person name="Hombeck B."/>
            <person name="Chisholm S.W."/>
            <person name="Haas B."/>
            <person name="Nusbaum C."/>
            <person name="Birren B."/>
        </authorList>
    </citation>
    <scope>NUCLEOTIDE SEQUENCE [LARGE SCALE GENOMIC DNA]</scope>
    <source>
        <strain evidence="2 3">P-RSM1</strain>
    </source>
</reference>
<dbReference type="OrthoDB" id="37301at10239"/>
<keyword evidence="1" id="KW-0472">Membrane</keyword>
<dbReference type="SUPFAM" id="SSF103511">
    <property type="entry name" value="Chlorophyll a-b binding protein"/>
    <property type="match status" value="1"/>
</dbReference>
<feature type="transmembrane region" description="Helical" evidence="1">
    <location>
        <begin position="34"/>
        <end position="54"/>
    </location>
</feature>
<organism evidence="2 3">
    <name type="scientific">Cyanophage P-RSM1</name>
    <dbReference type="NCBI Taxonomy" id="536444"/>
    <lineage>
        <taxon>Viruses</taxon>
        <taxon>Duplodnaviria</taxon>
        <taxon>Heunggongvirae</taxon>
        <taxon>Uroviricota</taxon>
        <taxon>Caudoviricetes</taxon>
        <taxon>Pantevenvirales</taxon>
        <taxon>Kyanoviridae</taxon>
        <taxon>Emcearvirus</taxon>
        <taxon>Emcearvirus gerard</taxon>
    </lineage>
</organism>
<dbReference type="RefSeq" id="YP_007877655.1">
    <property type="nucleotide sequence ID" value="NC_021071.1"/>
</dbReference>
<evidence type="ECO:0008006" key="4">
    <source>
        <dbReference type="Google" id="ProtNLM"/>
    </source>
</evidence>
<gene>
    <name evidence="2" type="ORF">CPPG_00103</name>
</gene>
<keyword evidence="3" id="KW-1185">Reference proteome</keyword>
<dbReference type="KEGG" id="vg:15312072"/>